<name>A0ABZ1RES5_9ACTN</name>
<dbReference type="Gene3D" id="3.40.50.720">
    <property type="entry name" value="NAD(P)-binding Rossmann-like Domain"/>
    <property type="match status" value="1"/>
</dbReference>
<dbReference type="Pfam" id="PF00106">
    <property type="entry name" value="adh_short"/>
    <property type="match status" value="1"/>
</dbReference>
<evidence type="ECO:0000256" key="3">
    <source>
        <dbReference type="SAM" id="MobiDB-lite"/>
    </source>
</evidence>
<feature type="region of interest" description="Disordered" evidence="3">
    <location>
        <begin position="222"/>
        <end position="243"/>
    </location>
</feature>
<organism evidence="4 5">
    <name type="scientific">Streptomyces goshikiensis</name>
    <dbReference type="NCBI Taxonomy" id="1942"/>
    <lineage>
        <taxon>Bacteria</taxon>
        <taxon>Bacillati</taxon>
        <taxon>Actinomycetota</taxon>
        <taxon>Actinomycetes</taxon>
        <taxon>Kitasatosporales</taxon>
        <taxon>Streptomycetaceae</taxon>
        <taxon>Streptomyces</taxon>
    </lineage>
</organism>
<evidence type="ECO:0000256" key="2">
    <source>
        <dbReference type="ARBA" id="ARBA00023002"/>
    </source>
</evidence>
<dbReference type="Proteomes" id="UP001432075">
    <property type="component" value="Chromosome"/>
</dbReference>
<evidence type="ECO:0000313" key="5">
    <source>
        <dbReference type="Proteomes" id="UP001432075"/>
    </source>
</evidence>
<reference evidence="4" key="1">
    <citation type="submission" date="2022-10" db="EMBL/GenBank/DDBJ databases">
        <title>The complete genomes of actinobacterial strains from the NBC collection.</title>
        <authorList>
            <person name="Joergensen T.S."/>
            <person name="Alvarez Arevalo M."/>
            <person name="Sterndorff E.B."/>
            <person name="Faurdal D."/>
            <person name="Vuksanovic O."/>
            <person name="Mourched A.-S."/>
            <person name="Charusanti P."/>
            <person name="Shaw S."/>
            <person name="Blin K."/>
            <person name="Weber T."/>
        </authorList>
    </citation>
    <scope>NUCLEOTIDE SEQUENCE</scope>
    <source>
        <strain evidence="4">NBC_00283</strain>
    </source>
</reference>
<keyword evidence="5" id="KW-1185">Reference proteome</keyword>
<dbReference type="PRINTS" id="PR01397">
    <property type="entry name" value="DHBDHDRGNASE"/>
</dbReference>
<evidence type="ECO:0000313" key="4">
    <source>
        <dbReference type="EMBL" id="WUO44690.1"/>
    </source>
</evidence>
<evidence type="ECO:0000256" key="1">
    <source>
        <dbReference type="ARBA" id="ARBA00006484"/>
    </source>
</evidence>
<comment type="similarity">
    <text evidence="1">Belongs to the short-chain dehydrogenases/reductases (SDR) family.</text>
</comment>
<dbReference type="CDD" id="cd05233">
    <property type="entry name" value="SDR_c"/>
    <property type="match status" value="1"/>
</dbReference>
<dbReference type="SUPFAM" id="SSF51735">
    <property type="entry name" value="NAD(P)-binding Rossmann-fold domains"/>
    <property type="match status" value="1"/>
</dbReference>
<protein>
    <submittedName>
        <fullName evidence="4">SDR family oxidoreductase</fullName>
    </submittedName>
</protein>
<gene>
    <name evidence="4" type="ORF">OHU17_02105</name>
</gene>
<keyword evidence="2" id="KW-0560">Oxidoreductase</keyword>
<sequence length="243" mass="24912">MGESGRRVLVVGAGGAVGGVAARQLAGHGARVALAGRNRGRLEERAGALGGRPWRVFDAYDLDRCAGLAGWARGELGGLDALVVAVGVAGFGPVTEVPIPACEHLFAVNALAPIAVVRGALEVLDAGGAAVVVTGEIVDRPALGMADYAAAKTALATWLGVAGREARRRDITVTDARLPHLDTGFAQRPVVGRAPAFGPGGDPEEAVARLVVAPALAVHAERRHPDSVRATRQPARSARFVGW</sequence>
<accession>A0ABZ1RES5</accession>
<dbReference type="EMBL" id="CP108057">
    <property type="protein sequence ID" value="WUO44690.1"/>
    <property type="molecule type" value="Genomic_DNA"/>
</dbReference>
<dbReference type="InterPro" id="IPR036291">
    <property type="entry name" value="NAD(P)-bd_dom_sf"/>
</dbReference>
<dbReference type="PANTHER" id="PTHR43669">
    <property type="entry name" value="5-KETO-D-GLUCONATE 5-REDUCTASE"/>
    <property type="match status" value="1"/>
</dbReference>
<dbReference type="InterPro" id="IPR003560">
    <property type="entry name" value="DHB_DH"/>
</dbReference>
<dbReference type="InterPro" id="IPR002347">
    <property type="entry name" value="SDR_fam"/>
</dbReference>
<dbReference type="RefSeq" id="WP_328775060.1">
    <property type="nucleotide sequence ID" value="NZ_CP108057.1"/>
</dbReference>
<proteinExistence type="inferred from homology"/>
<dbReference type="PANTHER" id="PTHR43669:SF3">
    <property type="entry name" value="ALCOHOL DEHYDROGENASE, PUTATIVE (AFU_ORTHOLOGUE AFUA_3G03445)-RELATED"/>
    <property type="match status" value="1"/>
</dbReference>